<dbReference type="PANTHER" id="PTHR48056:SF81">
    <property type="entry name" value="RECEPTOR PROTEIN-TYROSINE KINASE CEPR1"/>
    <property type="match status" value="1"/>
</dbReference>
<evidence type="ECO:0000313" key="19">
    <source>
        <dbReference type="EMBL" id="PKI42629.1"/>
    </source>
</evidence>
<evidence type="ECO:0000256" key="11">
    <source>
        <dbReference type="ARBA" id="ARBA00022777"/>
    </source>
</evidence>
<evidence type="ECO:0000256" key="10">
    <source>
        <dbReference type="ARBA" id="ARBA00022741"/>
    </source>
</evidence>
<dbReference type="FunFam" id="3.80.10.10:FF:000288">
    <property type="entry name" value="LRR receptor-like serine/threonine-protein kinase EFR"/>
    <property type="match status" value="1"/>
</dbReference>
<dbReference type="InterPro" id="IPR050647">
    <property type="entry name" value="Plant_LRR-RLKs"/>
</dbReference>
<evidence type="ECO:0000256" key="4">
    <source>
        <dbReference type="ARBA" id="ARBA00022527"/>
    </source>
</evidence>
<dbReference type="Proteomes" id="UP000233551">
    <property type="component" value="Unassembled WGS sequence"/>
</dbReference>
<comment type="caution">
    <text evidence="19">The sequence shown here is derived from an EMBL/GenBank/DDBJ whole genome shotgun (WGS) entry which is preliminary data.</text>
</comment>
<proteinExistence type="predicted"/>
<keyword evidence="14 16" id="KW-0472">Membrane</keyword>
<keyword evidence="12" id="KW-0067">ATP-binding</keyword>
<evidence type="ECO:0000256" key="14">
    <source>
        <dbReference type="ARBA" id="ARBA00023136"/>
    </source>
</evidence>
<dbReference type="STRING" id="22663.A0A2I0IF57"/>
<dbReference type="EMBL" id="PGOL01003139">
    <property type="protein sequence ID" value="PKI42629.1"/>
    <property type="molecule type" value="Genomic_DNA"/>
</dbReference>
<dbReference type="PROSITE" id="PS51257">
    <property type="entry name" value="PROKAR_LIPOPROTEIN"/>
    <property type="match status" value="1"/>
</dbReference>
<evidence type="ECO:0000256" key="13">
    <source>
        <dbReference type="ARBA" id="ARBA00022989"/>
    </source>
</evidence>
<evidence type="ECO:0000256" key="1">
    <source>
        <dbReference type="ARBA" id="ARBA00004162"/>
    </source>
</evidence>
<dbReference type="GO" id="GO:0004674">
    <property type="term" value="F:protein serine/threonine kinase activity"/>
    <property type="evidence" value="ECO:0007669"/>
    <property type="project" value="UniProtKB-KW"/>
</dbReference>
<keyword evidence="3" id="KW-1003">Cell membrane</keyword>
<feature type="transmembrane region" description="Helical" evidence="16">
    <location>
        <begin position="601"/>
        <end position="623"/>
    </location>
</feature>
<gene>
    <name evidence="19" type="ORF">CRG98_036911</name>
</gene>
<dbReference type="GO" id="GO:0005886">
    <property type="term" value="C:plasma membrane"/>
    <property type="evidence" value="ECO:0007669"/>
    <property type="project" value="UniProtKB-SubCell"/>
</dbReference>
<feature type="signal peptide" evidence="17">
    <location>
        <begin position="1"/>
        <end position="29"/>
    </location>
</feature>
<dbReference type="SUPFAM" id="SSF56112">
    <property type="entry name" value="Protein kinase-like (PK-like)"/>
    <property type="match status" value="1"/>
</dbReference>
<dbReference type="InterPro" id="IPR003591">
    <property type="entry name" value="Leu-rich_rpt_typical-subtyp"/>
</dbReference>
<evidence type="ECO:0000256" key="2">
    <source>
        <dbReference type="ARBA" id="ARBA00012513"/>
    </source>
</evidence>
<evidence type="ECO:0000256" key="17">
    <source>
        <dbReference type="SAM" id="SignalP"/>
    </source>
</evidence>
<comment type="subcellular location">
    <subcellularLocation>
        <location evidence="1">Cell membrane</location>
        <topology evidence="1">Single-pass membrane protein</topology>
    </subcellularLocation>
</comment>
<dbReference type="InterPro" id="IPR001611">
    <property type="entry name" value="Leu-rich_rpt"/>
</dbReference>
<dbReference type="SMART" id="SM00369">
    <property type="entry name" value="LRR_TYP"/>
    <property type="match status" value="7"/>
</dbReference>
<name>A0A2I0IF57_PUNGR</name>
<keyword evidence="15" id="KW-0325">Glycoprotein</keyword>
<dbReference type="EC" id="2.7.11.1" evidence="2"/>
<dbReference type="Pfam" id="PF00560">
    <property type="entry name" value="LRR_1"/>
    <property type="match status" value="11"/>
</dbReference>
<evidence type="ECO:0000256" key="3">
    <source>
        <dbReference type="ARBA" id="ARBA00022475"/>
    </source>
</evidence>
<dbReference type="GO" id="GO:0033612">
    <property type="term" value="F:receptor serine/threonine kinase binding"/>
    <property type="evidence" value="ECO:0007669"/>
    <property type="project" value="TreeGrafter"/>
</dbReference>
<keyword evidence="10" id="KW-0547">Nucleotide-binding</keyword>
<evidence type="ECO:0000313" key="20">
    <source>
        <dbReference type="Proteomes" id="UP000233551"/>
    </source>
</evidence>
<dbReference type="AlphaFoldDB" id="A0A2I0IF57"/>
<dbReference type="InterPro" id="IPR013210">
    <property type="entry name" value="LRR_N_plant-typ"/>
</dbReference>
<dbReference type="InterPro" id="IPR032675">
    <property type="entry name" value="LRR_dom_sf"/>
</dbReference>
<keyword evidence="7 16" id="KW-0812">Transmembrane</keyword>
<dbReference type="Gene3D" id="3.80.10.10">
    <property type="entry name" value="Ribonuclease Inhibitor"/>
    <property type="match status" value="3"/>
</dbReference>
<dbReference type="GO" id="GO:0005524">
    <property type="term" value="F:ATP binding"/>
    <property type="evidence" value="ECO:0007669"/>
    <property type="project" value="UniProtKB-KW"/>
</dbReference>
<feature type="chain" id="PRO_5014194575" description="non-specific serine/threonine protein kinase" evidence="17">
    <location>
        <begin position="30"/>
        <end position="774"/>
    </location>
</feature>
<dbReference type="PANTHER" id="PTHR48056">
    <property type="entry name" value="LRR RECEPTOR-LIKE SERINE/THREONINE-PROTEIN KINASE-RELATED"/>
    <property type="match status" value="1"/>
</dbReference>
<evidence type="ECO:0000256" key="5">
    <source>
        <dbReference type="ARBA" id="ARBA00022614"/>
    </source>
</evidence>
<keyword evidence="8 17" id="KW-0732">Signal</keyword>
<protein>
    <recommendedName>
        <fullName evidence="2">non-specific serine/threonine protein kinase</fullName>
        <ecNumber evidence="2">2.7.11.1</ecNumber>
    </recommendedName>
</protein>
<evidence type="ECO:0000256" key="15">
    <source>
        <dbReference type="ARBA" id="ARBA00023180"/>
    </source>
</evidence>
<evidence type="ECO:0000256" key="12">
    <source>
        <dbReference type="ARBA" id="ARBA00022840"/>
    </source>
</evidence>
<feature type="domain" description="Leucine-rich repeat-containing N-terminal plant-type" evidence="18">
    <location>
        <begin position="43"/>
        <end position="81"/>
    </location>
</feature>
<organism evidence="19 20">
    <name type="scientific">Punica granatum</name>
    <name type="common">Pomegranate</name>
    <dbReference type="NCBI Taxonomy" id="22663"/>
    <lineage>
        <taxon>Eukaryota</taxon>
        <taxon>Viridiplantae</taxon>
        <taxon>Streptophyta</taxon>
        <taxon>Embryophyta</taxon>
        <taxon>Tracheophyta</taxon>
        <taxon>Spermatophyta</taxon>
        <taxon>Magnoliopsida</taxon>
        <taxon>eudicotyledons</taxon>
        <taxon>Gunneridae</taxon>
        <taxon>Pentapetalae</taxon>
        <taxon>rosids</taxon>
        <taxon>malvids</taxon>
        <taxon>Myrtales</taxon>
        <taxon>Lythraceae</taxon>
        <taxon>Punica</taxon>
    </lineage>
</organism>
<keyword evidence="9" id="KW-0677">Repeat</keyword>
<keyword evidence="4" id="KW-0723">Serine/threonine-protein kinase</keyword>
<dbReference type="Gene3D" id="1.10.510.10">
    <property type="entry name" value="Transferase(Phosphotransferase) domain 1"/>
    <property type="match status" value="1"/>
</dbReference>
<evidence type="ECO:0000256" key="9">
    <source>
        <dbReference type="ARBA" id="ARBA00022737"/>
    </source>
</evidence>
<keyword evidence="5" id="KW-0433">Leucine-rich repeat</keyword>
<accession>A0A2I0IF57</accession>
<evidence type="ECO:0000256" key="8">
    <source>
        <dbReference type="ARBA" id="ARBA00022729"/>
    </source>
</evidence>
<keyword evidence="6" id="KW-0808">Transferase</keyword>
<evidence type="ECO:0000259" key="18">
    <source>
        <dbReference type="Pfam" id="PF08263"/>
    </source>
</evidence>
<sequence>MESQLPRPHGTSRAATLWLLHSIAAIALAACSMSDVQGAHGNETDRLALLEFKAKIIVDPLSVLSSWSSSHHYCQWHGVTCGRRHQRVTILDLQSQELSGTISPHIGNLSFLRGYVPANLSSLSKLRELWMGDNGLSGEIPLSVGNFSSLEYLHLGNNKLRGTVPDTLGNLRNLIFLSLAKNNLVGNFPSSLTNISSMEALDLAINQLVGSLPLDLDITLPNLQFLSVMYNRFTGSIPKSISNMSQLNDFQITSNSFTGDVPSFRKMSNLLFLGIGSNYLGRGLANDLDFLCSLTNATNLYYLGIGNNSFGGEVPKCIGNLSIILDMFVLEGNALSGTMPSSIGNLINLEVLSVSLNNFSGSIPPEIGNLKKVKELYLAYNMFTGEVPHTLGNLSMLAHLSMSKNNLLGTIPSSLGKCQSLSFLDLADNKLAGAIPPEIMGLSSLSIYADFSMNNLTGELPVEIGNLKYLGELHLSGNKLSGKIPSSLGSCTSLEYLYMGDNMFTGPIPSTLSSLRGIKKLNLSHNRLSDQIPDFLEDLNLTSLDLSFNNFRGNLPTRGVFANTSATSVLGNEKLCGGLPEYRLPKCKSTGRSTNGRVRNASIYTVSGILAIAFMLSLLCFLWHRKYRKTVASSSSKDRCILIGAEYGEGAEVSTHGDVYSYGILMLEMFTGKRPTDDMFRDGLNLHLFAKAAFPERVLQIIDPVLLRESHDEDDGRDIRRTQRSHDRFLKIQECLVSIVEIGLVCSSEVPIGRMSMRDVAAALQAIRKKLTGS</sequence>
<dbReference type="SUPFAM" id="SSF52058">
    <property type="entry name" value="L domain-like"/>
    <property type="match status" value="2"/>
</dbReference>
<dbReference type="Pfam" id="PF08263">
    <property type="entry name" value="LRRNT_2"/>
    <property type="match status" value="1"/>
</dbReference>
<evidence type="ECO:0000256" key="7">
    <source>
        <dbReference type="ARBA" id="ARBA00022692"/>
    </source>
</evidence>
<evidence type="ECO:0000256" key="16">
    <source>
        <dbReference type="SAM" id="Phobius"/>
    </source>
</evidence>
<dbReference type="InterPro" id="IPR011009">
    <property type="entry name" value="Kinase-like_dom_sf"/>
</dbReference>
<dbReference type="FunFam" id="3.80.10.10:FF:000095">
    <property type="entry name" value="LRR receptor-like serine/threonine-protein kinase GSO1"/>
    <property type="match status" value="1"/>
</dbReference>
<keyword evidence="11" id="KW-0418">Kinase</keyword>
<evidence type="ECO:0000256" key="6">
    <source>
        <dbReference type="ARBA" id="ARBA00022679"/>
    </source>
</evidence>
<keyword evidence="20" id="KW-1185">Reference proteome</keyword>
<reference evidence="19 20" key="1">
    <citation type="submission" date="2017-11" db="EMBL/GenBank/DDBJ databases">
        <title>De-novo sequencing of pomegranate (Punica granatum L.) genome.</title>
        <authorList>
            <person name="Akparov Z."/>
            <person name="Amiraslanov A."/>
            <person name="Hajiyeva S."/>
            <person name="Abbasov M."/>
            <person name="Kaur K."/>
            <person name="Hamwieh A."/>
            <person name="Solovyev V."/>
            <person name="Salamov A."/>
            <person name="Braich B."/>
            <person name="Kosarev P."/>
            <person name="Mahmoud A."/>
            <person name="Hajiyev E."/>
            <person name="Babayeva S."/>
            <person name="Izzatullayeva V."/>
            <person name="Mammadov A."/>
            <person name="Mammadov A."/>
            <person name="Sharifova S."/>
            <person name="Ojaghi J."/>
            <person name="Eynullazada K."/>
            <person name="Bayramov B."/>
            <person name="Abdulazimova A."/>
            <person name="Shahmuradov I."/>
        </authorList>
    </citation>
    <scope>NUCLEOTIDE SEQUENCE [LARGE SCALE GENOMIC DNA]</scope>
    <source>
        <strain evidence="20">cv. AG2017</strain>
        <tissue evidence="19">Leaf</tissue>
    </source>
</reference>
<keyword evidence="13 16" id="KW-1133">Transmembrane helix</keyword>